<proteinExistence type="predicted"/>
<organism evidence="1 2">
    <name type="scientific">Lentinula raphanica</name>
    <dbReference type="NCBI Taxonomy" id="153919"/>
    <lineage>
        <taxon>Eukaryota</taxon>
        <taxon>Fungi</taxon>
        <taxon>Dikarya</taxon>
        <taxon>Basidiomycota</taxon>
        <taxon>Agaricomycotina</taxon>
        <taxon>Agaricomycetes</taxon>
        <taxon>Agaricomycetidae</taxon>
        <taxon>Agaricales</taxon>
        <taxon>Marasmiineae</taxon>
        <taxon>Omphalotaceae</taxon>
        <taxon>Lentinula</taxon>
    </lineage>
</organism>
<evidence type="ECO:0000313" key="1">
    <source>
        <dbReference type="EMBL" id="KAJ3842307.1"/>
    </source>
</evidence>
<dbReference type="Proteomes" id="UP001163846">
    <property type="component" value="Unassembled WGS sequence"/>
</dbReference>
<accession>A0AA38UHU8</accession>
<dbReference type="AlphaFoldDB" id="A0AA38UHU8"/>
<name>A0AA38UHU8_9AGAR</name>
<comment type="caution">
    <text evidence="1">The sequence shown here is derived from an EMBL/GenBank/DDBJ whole genome shotgun (WGS) entry which is preliminary data.</text>
</comment>
<keyword evidence="2" id="KW-1185">Reference proteome</keyword>
<gene>
    <name evidence="1" type="ORF">F5878DRAFT_406206</name>
</gene>
<sequence>MVSLPAELVYEIFELAAHDARESGKGLLNLTLVSHDMNNWVRSLALRFLIVTDDKGLAMDLEALHTLPPLCLEQNVKALWLVSGLPDPDVQLALERCTNIRSLAYWSFRMTAVTHMRPLIQALPLLSRLSMRFGLFISLCKETTSQSICPLITRNFSLRSDGERCL</sequence>
<evidence type="ECO:0000313" key="2">
    <source>
        <dbReference type="Proteomes" id="UP001163846"/>
    </source>
</evidence>
<protein>
    <submittedName>
        <fullName evidence="1">Uncharacterized protein</fullName>
    </submittedName>
</protein>
<dbReference type="EMBL" id="MU806010">
    <property type="protein sequence ID" value="KAJ3842307.1"/>
    <property type="molecule type" value="Genomic_DNA"/>
</dbReference>
<reference evidence="1" key="1">
    <citation type="submission" date="2022-08" db="EMBL/GenBank/DDBJ databases">
        <authorList>
            <consortium name="DOE Joint Genome Institute"/>
            <person name="Min B."/>
            <person name="Riley R."/>
            <person name="Sierra-Patev S."/>
            <person name="Naranjo-Ortiz M."/>
            <person name="Looney B."/>
            <person name="Konkel Z."/>
            <person name="Slot J.C."/>
            <person name="Sakamoto Y."/>
            <person name="Steenwyk J.L."/>
            <person name="Rokas A."/>
            <person name="Carro J."/>
            <person name="Camarero S."/>
            <person name="Ferreira P."/>
            <person name="Molpeceres G."/>
            <person name="Ruiz-Duenas F.J."/>
            <person name="Serrano A."/>
            <person name="Henrissat B."/>
            <person name="Drula E."/>
            <person name="Hughes K.W."/>
            <person name="Mata J.L."/>
            <person name="Ishikawa N.K."/>
            <person name="Vargas-Isla R."/>
            <person name="Ushijima S."/>
            <person name="Smith C.A."/>
            <person name="Ahrendt S."/>
            <person name="Andreopoulos W."/>
            <person name="He G."/>
            <person name="Labutti K."/>
            <person name="Lipzen A."/>
            <person name="Ng V."/>
            <person name="Sandor L."/>
            <person name="Barry K."/>
            <person name="Martinez A.T."/>
            <person name="Xiao Y."/>
            <person name="Gibbons J.G."/>
            <person name="Terashima K."/>
            <person name="Hibbett D.S."/>
            <person name="Grigoriev I.V."/>
        </authorList>
    </citation>
    <scope>NUCLEOTIDE SEQUENCE</scope>
    <source>
        <strain evidence="1">TFB9207</strain>
    </source>
</reference>